<keyword evidence="2" id="KW-0238">DNA-binding</keyword>
<evidence type="ECO:0000256" key="1">
    <source>
        <dbReference type="ARBA" id="ARBA00023015"/>
    </source>
</evidence>
<evidence type="ECO:0000256" key="3">
    <source>
        <dbReference type="ARBA" id="ARBA00023163"/>
    </source>
</evidence>
<sequence length="181" mass="19808">MRLFGENGYRGTSVAQIEKAAGLTPGAGGLYHHFRTKEAVLRAGIERHLARLDALRDIRRLLGDLGDLRAELTVSARYILAELDGEEELLRILVSEARSRPELVEVAVEQLVSTTYTEFAAWLRDRAELPAGRATAMAAVGLGSLLSSRMLRSVLGVTSVGVDDETFVATWVEMMHAMLAE</sequence>
<protein>
    <submittedName>
        <fullName evidence="5">Helix-turn-helix transcriptional regulator</fullName>
    </submittedName>
</protein>
<keyword evidence="6" id="KW-1185">Reference proteome</keyword>
<dbReference type="Pfam" id="PF00440">
    <property type="entry name" value="TetR_N"/>
    <property type="match status" value="1"/>
</dbReference>
<dbReference type="SUPFAM" id="SSF46689">
    <property type="entry name" value="Homeodomain-like"/>
    <property type="match status" value="1"/>
</dbReference>
<feature type="domain" description="HTH tetR-type" evidence="4">
    <location>
        <begin position="1"/>
        <end position="43"/>
    </location>
</feature>
<keyword evidence="3" id="KW-0804">Transcription</keyword>
<dbReference type="Gene3D" id="1.10.357.10">
    <property type="entry name" value="Tetracycline Repressor, domain 2"/>
    <property type="match status" value="1"/>
</dbReference>
<dbReference type="GO" id="GO:0003677">
    <property type="term" value="F:DNA binding"/>
    <property type="evidence" value="ECO:0007669"/>
    <property type="project" value="UniProtKB-KW"/>
</dbReference>
<keyword evidence="1" id="KW-0805">Transcription regulation</keyword>
<comment type="caution">
    <text evidence="5">The sequence shown here is derived from an EMBL/GenBank/DDBJ whole genome shotgun (WGS) entry which is preliminary data.</text>
</comment>
<dbReference type="OrthoDB" id="3627020at2"/>
<dbReference type="EMBL" id="WBMT01000014">
    <property type="protein sequence ID" value="KAB2345292.1"/>
    <property type="molecule type" value="Genomic_DNA"/>
</dbReference>
<dbReference type="PANTHER" id="PTHR47506:SF7">
    <property type="entry name" value="TRANSCRIPTIONAL REGULATORY PROTEIN"/>
    <property type="match status" value="1"/>
</dbReference>
<proteinExistence type="predicted"/>
<organism evidence="5 6">
    <name type="scientific">Actinomadura rudentiformis</name>
    <dbReference type="NCBI Taxonomy" id="359158"/>
    <lineage>
        <taxon>Bacteria</taxon>
        <taxon>Bacillati</taxon>
        <taxon>Actinomycetota</taxon>
        <taxon>Actinomycetes</taxon>
        <taxon>Streptosporangiales</taxon>
        <taxon>Thermomonosporaceae</taxon>
        <taxon>Actinomadura</taxon>
    </lineage>
</organism>
<evidence type="ECO:0000313" key="5">
    <source>
        <dbReference type="EMBL" id="KAB2345292.1"/>
    </source>
</evidence>
<accession>A0A6H9YGG9</accession>
<dbReference type="AlphaFoldDB" id="A0A6H9YGG9"/>
<evidence type="ECO:0000259" key="4">
    <source>
        <dbReference type="Pfam" id="PF00440"/>
    </source>
</evidence>
<evidence type="ECO:0000313" key="6">
    <source>
        <dbReference type="Proteomes" id="UP000468735"/>
    </source>
</evidence>
<dbReference type="InterPro" id="IPR001647">
    <property type="entry name" value="HTH_TetR"/>
</dbReference>
<dbReference type="PANTHER" id="PTHR47506">
    <property type="entry name" value="TRANSCRIPTIONAL REGULATORY PROTEIN"/>
    <property type="match status" value="1"/>
</dbReference>
<name>A0A6H9YGG9_9ACTN</name>
<gene>
    <name evidence="5" type="ORF">F8566_27830</name>
</gene>
<reference evidence="5 6" key="1">
    <citation type="submission" date="2019-09" db="EMBL/GenBank/DDBJ databases">
        <title>Actinomadura physcomitrii sp. nov., a novel actinomycete isolated from moss [Physcomitrium sphaericum (Ludw) Fuernr].</title>
        <authorList>
            <person name="Zhuang X."/>
            <person name="Liu C."/>
        </authorList>
    </citation>
    <scope>NUCLEOTIDE SEQUENCE [LARGE SCALE GENOMIC DNA]</scope>
    <source>
        <strain evidence="5 6">HMC1</strain>
    </source>
</reference>
<evidence type="ECO:0000256" key="2">
    <source>
        <dbReference type="ARBA" id="ARBA00023125"/>
    </source>
</evidence>
<dbReference type="Proteomes" id="UP000468735">
    <property type="component" value="Unassembled WGS sequence"/>
</dbReference>
<dbReference type="InterPro" id="IPR009057">
    <property type="entry name" value="Homeodomain-like_sf"/>
</dbReference>